<reference evidence="2" key="1">
    <citation type="journal article" date="2020" name="Fungal Divers.">
        <title>Resolving the Mortierellaceae phylogeny through synthesis of multi-gene phylogenetics and phylogenomics.</title>
        <authorList>
            <person name="Vandepol N."/>
            <person name="Liber J."/>
            <person name="Desiro A."/>
            <person name="Na H."/>
            <person name="Kennedy M."/>
            <person name="Barry K."/>
            <person name="Grigoriev I.V."/>
            <person name="Miller A.N."/>
            <person name="O'Donnell K."/>
            <person name="Stajich J.E."/>
            <person name="Bonito G."/>
        </authorList>
    </citation>
    <scope>NUCLEOTIDE SEQUENCE</scope>
    <source>
        <strain evidence="2">NRRL 2591</strain>
    </source>
</reference>
<dbReference type="EMBL" id="JAAAXW010001050">
    <property type="protein sequence ID" value="KAF9536087.1"/>
    <property type="molecule type" value="Genomic_DNA"/>
</dbReference>
<proteinExistence type="predicted"/>
<evidence type="ECO:0000313" key="2">
    <source>
        <dbReference type="EMBL" id="KAF9536087.1"/>
    </source>
</evidence>
<sequence>MTDKHSHPTTSTKTIASGRSARRAPTFQRQRSFQGENDPSAASIRSPSPSLPMGQQSVEREPTTSEEDEANTTVLTQEPDDAPGPTVEENSVLVGLRKVLPDYPRLFKP</sequence>
<organism evidence="2 3">
    <name type="scientific">Mortierella hygrophila</name>
    <dbReference type="NCBI Taxonomy" id="979708"/>
    <lineage>
        <taxon>Eukaryota</taxon>
        <taxon>Fungi</taxon>
        <taxon>Fungi incertae sedis</taxon>
        <taxon>Mucoromycota</taxon>
        <taxon>Mortierellomycotina</taxon>
        <taxon>Mortierellomycetes</taxon>
        <taxon>Mortierellales</taxon>
        <taxon>Mortierellaceae</taxon>
        <taxon>Mortierella</taxon>
    </lineage>
</organism>
<dbReference type="Proteomes" id="UP000723463">
    <property type="component" value="Unassembled WGS sequence"/>
</dbReference>
<comment type="caution">
    <text evidence="2">The sequence shown here is derived from an EMBL/GenBank/DDBJ whole genome shotgun (WGS) entry which is preliminary data.</text>
</comment>
<feature type="compositionally biased region" description="Polar residues" evidence="1">
    <location>
        <begin position="8"/>
        <end position="17"/>
    </location>
</feature>
<feature type="compositionally biased region" description="Low complexity" evidence="1">
    <location>
        <begin position="39"/>
        <end position="52"/>
    </location>
</feature>
<accession>A0A9P6EVF9</accession>
<gene>
    <name evidence="2" type="ORF">EC957_000486</name>
</gene>
<feature type="compositionally biased region" description="Polar residues" evidence="1">
    <location>
        <begin position="27"/>
        <end position="37"/>
    </location>
</feature>
<feature type="region of interest" description="Disordered" evidence="1">
    <location>
        <begin position="1"/>
        <end position="90"/>
    </location>
</feature>
<evidence type="ECO:0000256" key="1">
    <source>
        <dbReference type="SAM" id="MobiDB-lite"/>
    </source>
</evidence>
<dbReference type="AlphaFoldDB" id="A0A9P6EVF9"/>
<feature type="non-terminal residue" evidence="2">
    <location>
        <position position="109"/>
    </location>
</feature>
<evidence type="ECO:0000313" key="3">
    <source>
        <dbReference type="Proteomes" id="UP000723463"/>
    </source>
</evidence>
<name>A0A9P6EVF9_9FUNG</name>
<keyword evidence="3" id="KW-1185">Reference proteome</keyword>
<protein>
    <submittedName>
        <fullName evidence="2">Uncharacterized protein</fullName>
    </submittedName>
</protein>